<accession>A0A1W1UJ88</accession>
<proteinExistence type="predicted"/>
<protein>
    <submittedName>
        <fullName evidence="3">Multidrug efflux pump subunit AcrA (Membrane-fusion protein)</fullName>
    </submittedName>
</protein>
<evidence type="ECO:0000256" key="1">
    <source>
        <dbReference type="SAM" id="SignalP"/>
    </source>
</evidence>
<dbReference type="STRING" id="695939.SAMN00790413_04499"/>
<dbReference type="Gene3D" id="1.10.101.10">
    <property type="entry name" value="PGBD-like superfamily/PGBD"/>
    <property type="match status" value="1"/>
</dbReference>
<gene>
    <name evidence="3" type="ORF">SAMN00790413_04499</name>
</gene>
<reference evidence="3 4" key="1">
    <citation type="submission" date="2017-04" db="EMBL/GenBank/DDBJ databases">
        <authorList>
            <person name="Afonso C.L."/>
            <person name="Miller P.J."/>
            <person name="Scott M.A."/>
            <person name="Spackman E."/>
            <person name="Goraichik I."/>
            <person name="Dimitrov K.M."/>
            <person name="Suarez D.L."/>
            <person name="Swayne D.E."/>
        </authorList>
    </citation>
    <scope>NUCLEOTIDE SEQUENCE [LARGE SCALE GENOMIC DNA]</scope>
    <source>
        <strain evidence="3 4">KR-140</strain>
    </source>
</reference>
<dbReference type="EMBL" id="FWWU01000005">
    <property type="protein sequence ID" value="SMB81195.1"/>
    <property type="molecule type" value="Genomic_DNA"/>
</dbReference>
<dbReference type="InterPro" id="IPR002477">
    <property type="entry name" value="Peptidoglycan-bd-like"/>
</dbReference>
<evidence type="ECO:0000313" key="4">
    <source>
        <dbReference type="Proteomes" id="UP000192582"/>
    </source>
</evidence>
<keyword evidence="1" id="KW-0732">Signal</keyword>
<dbReference type="Proteomes" id="UP000192582">
    <property type="component" value="Unassembled WGS sequence"/>
</dbReference>
<dbReference type="RefSeq" id="WP_084045871.1">
    <property type="nucleotide sequence ID" value="NZ_FWWU01000005.1"/>
</dbReference>
<feature type="signal peptide" evidence="1">
    <location>
        <begin position="1"/>
        <end position="23"/>
    </location>
</feature>
<dbReference type="Pfam" id="PF01471">
    <property type="entry name" value="PG_binding_1"/>
    <property type="match status" value="1"/>
</dbReference>
<dbReference type="AlphaFoldDB" id="A0A1W1UJ88"/>
<evidence type="ECO:0000313" key="3">
    <source>
        <dbReference type="EMBL" id="SMB81195.1"/>
    </source>
</evidence>
<dbReference type="Gene3D" id="2.40.420.20">
    <property type="match status" value="1"/>
</dbReference>
<feature type="chain" id="PRO_5013117013" evidence="1">
    <location>
        <begin position="24"/>
        <end position="358"/>
    </location>
</feature>
<dbReference type="SUPFAM" id="SSF47090">
    <property type="entry name" value="PGBD-like"/>
    <property type="match status" value="1"/>
</dbReference>
<evidence type="ECO:0000259" key="2">
    <source>
        <dbReference type="Pfam" id="PF01471"/>
    </source>
</evidence>
<name>A0A1W1UJ88_9DEIO</name>
<dbReference type="InterPro" id="IPR036366">
    <property type="entry name" value="PGBDSf"/>
</dbReference>
<dbReference type="InterPro" id="IPR036365">
    <property type="entry name" value="PGBD-like_sf"/>
</dbReference>
<feature type="domain" description="Peptidoglycan binding-like" evidence="2">
    <location>
        <begin position="120"/>
        <end position="171"/>
    </location>
</feature>
<keyword evidence="4" id="KW-1185">Reference proteome</keyword>
<organism evidence="3 4">
    <name type="scientific">Deinococcus hopiensis KR-140</name>
    <dbReference type="NCBI Taxonomy" id="695939"/>
    <lineage>
        <taxon>Bacteria</taxon>
        <taxon>Thermotogati</taxon>
        <taxon>Deinococcota</taxon>
        <taxon>Deinococci</taxon>
        <taxon>Deinococcales</taxon>
        <taxon>Deinococcaceae</taxon>
        <taxon>Deinococcus</taxon>
    </lineage>
</organism>
<sequence length="358" mass="37201">MKRRNWVLGAAALLAGGMGVMPSARPPATAAQEPSPNTVKVKQGKLSAMVSLNGLLTHRARPDGSPYAVINQTRGIYTALPQTGDQIACGDVFYRVNDHPVLLLCGPVPVYRALHSGDVGQDVRQLNRNLHTLGHDVGAAITPDDNTFTVRTRKALEKLQQGEGANVTGKLELGDAVFLPESVQIARVTGELGGSAQPGEQVLSATSGTQEVQVNLDAAQQGEVKKGDLARITLPGNASVTGRVDRLGRVAQVPAGQSDAGAATLQAYIRLDDPTKAGGLDQAPVQVDVTAEGVENALSVPVVALVGTPGGGFAVEIVRAGSRRELVAVKLGLFDTSAGRVQVDGKLHEGDEVVVPPL</sequence>